<dbReference type="InterPro" id="IPR024041">
    <property type="entry name" value="NH4_transpt_AmtB-like_dom"/>
</dbReference>
<keyword evidence="6 8" id="KW-0472">Membrane</keyword>
<name>A0A0R0HSU1_SOYBN</name>
<dbReference type="RefSeq" id="XP_014618620.1">
    <property type="nucleotide sequence ID" value="XM_014763134.3"/>
</dbReference>
<evidence type="ECO:0000313" key="11">
    <source>
        <dbReference type="EnsemblPlants" id="KRH33569"/>
    </source>
</evidence>
<gene>
    <name evidence="11" type="primary">AMT1.2</name>
    <name evidence="10" type="ORF">GLYMA_10G132300</name>
</gene>
<comment type="similarity">
    <text evidence="2 8">Belongs to the ammonia transporter channel (TC 1.A.11.2) family.</text>
</comment>
<accession>A0A0R0HSU1</accession>
<evidence type="ECO:0000256" key="4">
    <source>
        <dbReference type="ARBA" id="ARBA00022692"/>
    </source>
</evidence>
<dbReference type="GeneID" id="100796502"/>
<dbReference type="InterPro" id="IPR018047">
    <property type="entry name" value="Ammonium_transpt_CS"/>
</dbReference>
<keyword evidence="4 8" id="KW-0812">Transmembrane</keyword>
<dbReference type="InterPro" id="IPR029020">
    <property type="entry name" value="Ammonium/urea_transptr"/>
</dbReference>
<dbReference type="OMA" id="FNAGSWL"/>
<dbReference type="SUPFAM" id="SSF111352">
    <property type="entry name" value="Ammonium transporter"/>
    <property type="match status" value="1"/>
</dbReference>
<reference evidence="11" key="2">
    <citation type="submission" date="2018-02" db="UniProtKB">
        <authorList>
            <consortium name="EnsemblPlants"/>
        </authorList>
    </citation>
    <scope>IDENTIFICATION</scope>
    <source>
        <strain evidence="11">Williams 82</strain>
    </source>
</reference>
<dbReference type="Pfam" id="PF00909">
    <property type="entry name" value="Ammonium_transp"/>
    <property type="match status" value="1"/>
</dbReference>
<keyword evidence="7 8" id="KW-0924">Ammonia transport</keyword>
<dbReference type="EnsemblPlants" id="KRH33569">
    <property type="protein sequence ID" value="KRH33569"/>
    <property type="gene ID" value="GLYMA_10G132300"/>
</dbReference>
<dbReference type="GO" id="GO:0005886">
    <property type="term" value="C:plasma membrane"/>
    <property type="evidence" value="ECO:0000318"/>
    <property type="project" value="GO_Central"/>
</dbReference>
<evidence type="ECO:0000256" key="1">
    <source>
        <dbReference type="ARBA" id="ARBA00004141"/>
    </source>
</evidence>
<dbReference type="STRING" id="3847.A0A0R0HSU1"/>
<dbReference type="Gene3D" id="1.10.3430.10">
    <property type="entry name" value="Ammonium transporter AmtB like domains"/>
    <property type="match status" value="1"/>
</dbReference>
<evidence type="ECO:0000256" key="6">
    <source>
        <dbReference type="ARBA" id="ARBA00023136"/>
    </source>
</evidence>
<dbReference type="FunFam" id="1.10.3430.10:FF:000006">
    <property type="entry name" value="Ammonium transporter"/>
    <property type="match status" value="1"/>
</dbReference>
<comment type="subcellular location">
    <subcellularLocation>
        <location evidence="8">Cell membrane</location>
        <topology evidence="8">Multi-pass membrane protein</topology>
    </subcellularLocation>
    <subcellularLocation>
        <location evidence="1">Membrane</location>
        <topology evidence="1">Multi-pass membrane protein</topology>
    </subcellularLocation>
</comment>
<dbReference type="eggNOG" id="KOG0682">
    <property type="taxonomic scope" value="Eukaryota"/>
</dbReference>
<feature type="transmembrane region" description="Helical" evidence="8">
    <location>
        <begin position="245"/>
        <end position="263"/>
    </location>
</feature>
<reference evidence="10" key="3">
    <citation type="submission" date="2018-07" db="EMBL/GenBank/DDBJ databases">
        <title>WGS assembly of Glycine max.</title>
        <authorList>
            <person name="Schmutz J."/>
            <person name="Cannon S."/>
            <person name="Schlueter J."/>
            <person name="Ma J."/>
            <person name="Mitros T."/>
            <person name="Nelson W."/>
            <person name="Hyten D."/>
            <person name="Song Q."/>
            <person name="Thelen J."/>
            <person name="Cheng J."/>
            <person name="Xu D."/>
            <person name="Hellsten U."/>
            <person name="May G."/>
            <person name="Yu Y."/>
            <person name="Sakurai T."/>
            <person name="Umezawa T."/>
            <person name="Bhattacharyya M."/>
            <person name="Sandhu D."/>
            <person name="Valliyodan B."/>
            <person name="Lindquist E."/>
            <person name="Peto M."/>
            <person name="Grant D."/>
            <person name="Shu S."/>
            <person name="Goodstein D."/>
            <person name="Barry K."/>
            <person name="Futrell-Griggs M."/>
            <person name="Abernathy B."/>
            <person name="Du J."/>
            <person name="Tian Z."/>
            <person name="Zhu L."/>
            <person name="Gill N."/>
            <person name="Joshi T."/>
            <person name="Libault M."/>
            <person name="Sethuraman A."/>
            <person name="Zhang X."/>
            <person name="Shinozaki K."/>
            <person name="Nguyen H."/>
            <person name="Wing R."/>
            <person name="Cregan P."/>
            <person name="Specht J."/>
            <person name="Grimwood J."/>
            <person name="Rokhsar D."/>
            <person name="Stacey G."/>
            <person name="Shoemaker R."/>
            <person name="Jackson S."/>
        </authorList>
    </citation>
    <scope>NUCLEOTIDE SEQUENCE</scope>
    <source>
        <tissue evidence="10">Callus</tissue>
    </source>
</reference>
<dbReference type="KEGG" id="gmx:100796502"/>
<protein>
    <recommendedName>
        <fullName evidence="8">Ammonium transporter</fullName>
    </recommendedName>
</protein>
<dbReference type="OrthoDB" id="534912at2759"/>
<sequence>MSLPACPAEQLAQLLGPNTTDASAAASLICGQFAAVDSKFVDTAFAVDNTYLLFSAYLVFSMQLGFAMLCAGSVRAKNTMNIMLTNVLDAAAGGLFYYLFGFAFAFGSPSNGFIGKHFFGLKDIPSSSYDYSYFLYQWAFAIAAAGITSGSIAERTQFVAYLIYSSFLTGFVYPVVSHWFWSPDGWASAFKITDRLFSTGVIDFAGSGVVHMVGGIAGLWGALIEGPRMGRFDHAGRAVALRGHSASLVVLGTFLLWFGWYGFNPGSFNKILLTYGNSGNYYGQWSAVGRTAVTTTLAGSTAALTTLFGKRVISGHWNVTDVCNGLLGGFAAITAGCSVVEPWAAIVCGFVASIVLIACNKLAEKVKFDDPLEAAQLHGGCGTWGVIFTALFAKKEYVKEVYGLGRAHGLLMGGGGKLLAAHVIQILVIAGWVSATMGPLFWGLNKLKLLRISSEDELAGMDMTRHGGFAYAYEDDETHKHGMQLRRVGPNASSTPTTDE</sequence>
<evidence type="ECO:0000256" key="8">
    <source>
        <dbReference type="RuleBase" id="RU362002"/>
    </source>
</evidence>
<dbReference type="GO" id="GO:0008519">
    <property type="term" value="F:ammonium channel activity"/>
    <property type="evidence" value="ECO:0000318"/>
    <property type="project" value="GO_Central"/>
</dbReference>
<comment type="caution">
    <text evidence="8">Lacks conserved residue(s) required for the propagation of feature annotation.</text>
</comment>
<feature type="domain" description="Ammonium transporter AmtB-like" evidence="9">
    <location>
        <begin position="51"/>
        <end position="471"/>
    </location>
</feature>
<dbReference type="Proteomes" id="UP000008827">
    <property type="component" value="Chromosome 10"/>
</dbReference>
<proteinExistence type="inferred from homology"/>
<keyword evidence="12" id="KW-1185">Reference proteome</keyword>
<keyword evidence="5 8" id="KW-1133">Transmembrane helix</keyword>
<dbReference type="NCBIfam" id="TIGR00836">
    <property type="entry name" value="amt"/>
    <property type="match status" value="1"/>
</dbReference>
<dbReference type="InterPro" id="IPR001905">
    <property type="entry name" value="Ammonium_transpt"/>
</dbReference>
<feature type="transmembrane region" description="Helical" evidence="8">
    <location>
        <begin position="51"/>
        <end position="74"/>
    </location>
</feature>
<keyword evidence="3 8" id="KW-0813">Transport</keyword>
<organism evidence="10">
    <name type="scientific">Glycine max</name>
    <name type="common">Soybean</name>
    <name type="synonym">Glycine hispida</name>
    <dbReference type="NCBI Taxonomy" id="3847"/>
    <lineage>
        <taxon>Eukaryota</taxon>
        <taxon>Viridiplantae</taxon>
        <taxon>Streptophyta</taxon>
        <taxon>Embryophyta</taxon>
        <taxon>Tracheophyta</taxon>
        <taxon>Spermatophyta</taxon>
        <taxon>Magnoliopsida</taxon>
        <taxon>eudicotyledons</taxon>
        <taxon>Gunneridae</taxon>
        <taxon>Pentapetalae</taxon>
        <taxon>rosids</taxon>
        <taxon>fabids</taxon>
        <taxon>Fabales</taxon>
        <taxon>Fabaceae</taxon>
        <taxon>Papilionoideae</taxon>
        <taxon>50 kb inversion clade</taxon>
        <taxon>NPAAA clade</taxon>
        <taxon>indigoferoid/millettioid clade</taxon>
        <taxon>Phaseoleae</taxon>
        <taxon>Glycine</taxon>
        <taxon>Glycine subgen. Soja</taxon>
    </lineage>
</organism>
<dbReference type="AlphaFoldDB" id="A0A0R0HSU1"/>
<dbReference type="GO" id="GO:0097272">
    <property type="term" value="P:ammonium homeostasis"/>
    <property type="evidence" value="ECO:0000318"/>
    <property type="project" value="GO_Central"/>
</dbReference>
<evidence type="ECO:0000256" key="7">
    <source>
        <dbReference type="ARBA" id="ARBA00023177"/>
    </source>
</evidence>
<dbReference type="PROSITE" id="PS01219">
    <property type="entry name" value="AMMONIUM_TRANSP"/>
    <property type="match status" value="1"/>
</dbReference>
<evidence type="ECO:0000259" key="9">
    <source>
        <dbReference type="Pfam" id="PF00909"/>
    </source>
</evidence>
<evidence type="ECO:0000256" key="3">
    <source>
        <dbReference type="ARBA" id="ARBA00022448"/>
    </source>
</evidence>
<evidence type="ECO:0000313" key="12">
    <source>
        <dbReference type="Proteomes" id="UP000008827"/>
    </source>
</evidence>
<dbReference type="PANTHER" id="PTHR11730:SF121">
    <property type="entry name" value="AMMONIUM TRANSPORTER 1 MEMBER 1"/>
    <property type="match status" value="1"/>
</dbReference>
<evidence type="ECO:0000256" key="5">
    <source>
        <dbReference type="ARBA" id="ARBA00022989"/>
    </source>
</evidence>
<dbReference type="PaxDb" id="3847-GLYMA10G26690.1"/>
<dbReference type="SMR" id="A0A0R0HSU1"/>
<evidence type="ECO:0000256" key="2">
    <source>
        <dbReference type="ARBA" id="ARBA00005887"/>
    </source>
</evidence>
<feature type="transmembrane region" description="Helical" evidence="8">
    <location>
        <begin position="134"/>
        <end position="152"/>
    </location>
</feature>
<dbReference type="PANTHER" id="PTHR11730">
    <property type="entry name" value="AMMONIUM TRANSPORTER"/>
    <property type="match status" value="1"/>
</dbReference>
<dbReference type="EMBL" id="CM000843">
    <property type="protein sequence ID" value="KRH33569.1"/>
    <property type="molecule type" value="Genomic_DNA"/>
</dbReference>
<reference evidence="10 11" key="1">
    <citation type="journal article" date="2010" name="Nature">
        <title>Genome sequence of the palaeopolyploid soybean.</title>
        <authorList>
            <person name="Schmutz J."/>
            <person name="Cannon S.B."/>
            <person name="Schlueter J."/>
            <person name="Ma J."/>
            <person name="Mitros T."/>
            <person name="Nelson W."/>
            <person name="Hyten D.L."/>
            <person name="Song Q."/>
            <person name="Thelen J.J."/>
            <person name="Cheng J."/>
            <person name="Xu D."/>
            <person name="Hellsten U."/>
            <person name="May G.D."/>
            <person name="Yu Y."/>
            <person name="Sakurai T."/>
            <person name="Umezawa T."/>
            <person name="Bhattacharyya M.K."/>
            <person name="Sandhu D."/>
            <person name="Valliyodan B."/>
            <person name="Lindquist E."/>
            <person name="Peto M."/>
            <person name="Grant D."/>
            <person name="Shu S."/>
            <person name="Goodstein D."/>
            <person name="Barry K."/>
            <person name="Futrell-Griggs M."/>
            <person name="Abernathy B."/>
            <person name="Du J."/>
            <person name="Tian Z."/>
            <person name="Zhu L."/>
            <person name="Gill N."/>
            <person name="Joshi T."/>
            <person name="Libault M."/>
            <person name="Sethuraman A."/>
            <person name="Zhang X.-C."/>
            <person name="Shinozaki K."/>
            <person name="Nguyen H.T."/>
            <person name="Wing R.A."/>
            <person name="Cregan P."/>
            <person name="Specht J."/>
            <person name="Grimwood J."/>
            <person name="Rokhsar D."/>
            <person name="Stacey G."/>
            <person name="Shoemaker R.C."/>
            <person name="Jackson S.A."/>
        </authorList>
    </citation>
    <scope>NUCLEOTIDE SEQUENCE [LARGE SCALE GENOMIC DNA]</scope>
    <source>
        <strain evidence="11">cv. Williams 82</strain>
        <tissue evidence="10">Callus</tissue>
    </source>
</reference>
<evidence type="ECO:0000313" key="10">
    <source>
        <dbReference type="EMBL" id="KRH33569.1"/>
    </source>
</evidence>
<feature type="transmembrane region" description="Helical" evidence="8">
    <location>
        <begin position="159"/>
        <end position="181"/>
    </location>
</feature>
<feature type="transmembrane region" description="Helical" evidence="8">
    <location>
        <begin position="95"/>
        <end position="114"/>
    </location>
</feature>
<feature type="transmembrane region" description="Helical" evidence="8">
    <location>
        <begin position="419"/>
        <end position="444"/>
    </location>
</feature>
<dbReference type="GO" id="GO:0072488">
    <property type="term" value="P:ammonium transmembrane transport"/>
    <property type="evidence" value="ECO:0000318"/>
    <property type="project" value="GO_Central"/>
</dbReference>
<feature type="transmembrane region" description="Helical" evidence="8">
    <location>
        <begin position="201"/>
        <end position="224"/>
    </location>
</feature>
<dbReference type="Gramene" id="KRH33569">
    <property type="protein sequence ID" value="KRH33569"/>
    <property type="gene ID" value="GLYMA_10G132300"/>
</dbReference>